<evidence type="ECO:0000313" key="2">
    <source>
        <dbReference type="Proteomes" id="UP000290889"/>
    </source>
</evidence>
<dbReference type="SUPFAM" id="SSF46626">
    <property type="entry name" value="Cytochrome c"/>
    <property type="match status" value="1"/>
</dbReference>
<protein>
    <recommendedName>
        <fullName evidence="3">Cytochrome c domain-containing protein</fullName>
    </recommendedName>
</protein>
<dbReference type="GO" id="GO:0009055">
    <property type="term" value="F:electron transfer activity"/>
    <property type="evidence" value="ECO:0007669"/>
    <property type="project" value="InterPro"/>
</dbReference>
<dbReference type="InterPro" id="IPR036909">
    <property type="entry name" value="Cyt_c-like_dom_sf"/>
</dbReference>
<reference evidence="1 2" key="1">
    <citation type="submission" date="2019-01" db="EMBL/GenBank/DDBJ databases">
        <title>Muriicola soli sp. nov., isolated from soil.</title>
        <authorList>
            <person name="Kang H.J."/>
            <person name="Kim S.B."/>
        </authorList>
    </citation>
    <scope>NUCLEOTIDE SEQUENCE [LARGE SCALE GENOMIC DNA]</scope>
    <source>
        <strain evidence="1 2">MMS17-SY002</strain>
    </source>
</reference>
<evidence type="ECO:0008006" key="3">
    <source>
        <dbReference type="Google" id="ProtNLM"/>
    </source>
</evidence>
<dbReference type="Proteomes" id="UP000290889">
    <property type="component" value="Chromosome"/>
</dbReference>
<dbReference type="OrthoDB" id="1384247at2"/>
<evidence type="ECO:0000313" key="1">
    <source>
        <dbReference type="EMBL" id="QBA64541.1"/>
    </source>
</evidence>
<name>A0A411EA01_9FLAO</name>
<accession>A0A411EA01</accession>
<dbReference type="GO" id="GO:0020037">
    <property type="term" value="F:heme binding"/>
    <property type="evidence" value="ECO:0007669"/>
    <property type="project" value="InterPro"/>
</dbReference>
<proteinExistence type="predicted"/>
<dbReference type="EMBL" id="CP035544">
    <property type="protein sequence ID" value="QBA64541.1"/>
    <property type="molecule type" value="Genomic_DNA"/>
</dbReference>
<sequence length="129" mass="14274">MKRYIPFILLAALGLMINACYYDEVLELPQDNEPITEDVSFSSEVQPLFDQSCVQCHGGNLDIPPILESDVAYNNLINEGYVVPLDAEGSILYRSLIGDGVALMPPSAQWNNQKINTVKAWIDQGANDN</sequence>
<dbReference type="RefSeq" id="WP_129604866.1">
    <property type="nucleotide sequence ID" value="NZ_CP035544.1"/>
</dbReference>
<organism evidence="1 2">
    <name type="scientific">Muriicola soli</name>
    <dbReference type="NCBI Taxonomy" id="2507538"/>
    <lineage>
        <taxon>Bacteria</taxon>
        <taxon>Pseudomonadati</taxon>
        <taxon>Bacteroidota</taxon>
        <taxon>Flavobacteriia</taxon>
        <taxon>Flavobacteriales</taxon>
        <taxon>Flavobacteriaceae</taxon>
        <taxon>Muriicola</taxon>
    </lineage>
</organism>
<dbReference type="KEGG" id="mur:EQY75_08390"/>
<dbReference type="AlphaFoldDB" id="A0A411EA01"/>
<gene>
    <name evidence="1" type="ORF">EQY75_08390</name>
</gene>
<keyword evidence="2" id="KW-1185">Reference proteome</keyword>